<evidence type="ECO:0000313" key="4">
    <source>
        <dbReference type="Proteomes" id="UP000284219"/>
    </source>
</evidence>
<accession>A0A419SG24</accession>
<evidence type="ECO:0000313" key="3">
    <source>
        <dbReference type="EMBL" id="RKD22741.1"/>
    </source>
</evidence>
<dbReference type="GO" id="GO:0006974">
    <property type="term" value="P:DNA damage response"/>
    <property type="evidence" value="ECO:0007669"/>
    <property type="project" value="TreeGrafter"/>
</dbReference>
<feature type="transmembrane region" description="Helical" evidence="1">
    <location>
        <begin position="37"/>
        <end position="57"/>
    </location>
</feature>
<dbReference type="EMBL" id="MCHY01000009">
    <property type="protein sequence ID" value="RKD22741.1"/>
    <property type="molecule type" value="Genomic_DNA"/>
</dbReference>
<reference evidence="3 4" key="1">
    <citation type="submission" date="2016-08" db="EMBL/GenBank/DDBJ databases">
        <title>Novel Firmicute Genomes.</title>
        <authorList>
            <person name="Poppleton D.I."/>
            <person name="Gribaldo S."/>
        </authorList>
    </citation>
    <scope>NUCLEOTIDE SEQUENCE [LARGE SCALE GENOMIC DNA]</scope>
    <source>
        <strain evidence="3 4">RAOx-1</strain>
    </source>
</reference>
<comment type="caution">
    <text evidence="3">The sequence shown here is derived from an EMBL/GenBank/DDBJ whole genome shotgun (WGS) entry which is preliminary data.</text>
</comment>
<evidence type="ECO:0000259" key="2">
    <source>
        <dbReference type="Pfam" id="PF05360"/>
    </source>
</evidence>
<dbReference type="PANTHER" id="PTHR37290">
    <property type="entry name" value="INNER MEMBRANE PROTEIN YIAA-RELATED"/>
    <property type="match status" value="1"/>
</dbReference>
<dbReference type="GO" id="GO:0005886">
    <property type="term" value="C:plasma membrane"/>
    <property type="evidence" value="ECO:0007669"/>
    <property type="project" value="TreeGrafter"/>
</dbReference>
<keyword evidence="4" id="KW-1185">Reference proteome</keyword>
<dbReference type="InterPro" id="IPR008024">
    <property type="entry name" value="YiaAB"/>
</dbReference>
<keyword evidence="1" id="KW-1133">Transmembrane helix</keyword>
<feature type="domain" description="YiaAB two helix" evidence="2">
    <location>
        <begin position="11"/>
        <end position="63"/>
    </location>
</feature>
<keyword evidence="1" id="KW-0472">Membrane</keyword>
<evidence type="ECO:0000256" key="1">
    <source>
        <dbReference type="SAM" id="Phobius"/>
    </source>
</evidence>
<dbReference type="Pfam" id="PF05360">
    <property type="entry name" value="YiaAB"/>
    <property type="match status" value="1"/>
</dbReference>
<proteinExistence type="predicted"/>
<dbReference type="RefSeq" id="WP_120190218.1">
    <property type="nucleotide sequence ID" value="NZ_MCHY01000009.1"/>
</dbReference>
<protein>
    <recommendedName>
        <fullName evidence="2">YiaAB two helix domain-containing protein</fullName>
    </recommendedName>
</protein>
<sequence>MRGTKRNTAAYTGLAWGGFVAFISIYGISVYNLEVPLAVKGLFATLGIALVMSSITLQKVVRDNQEDTKIGIDEVD</sequence>
<dbReference type="Proteomes" id="UP000284219">
    <property type="component" value="Unassembled WGS sequence"/>
</dbReference>
<dbReference type="PANTHER" id="PTHR37290:SF1">
    <property type="entry name" value="INNER MEMBRANE PROTEIN YIAA"/>
    <property type="match status" value="1"/>
</dbReference>
<keyword evidence="1" id="KW-0812">Transmembrane</keyword>
<dbReference type="InterPro" id="IPR038972">
    <property type="entry name" value="YiaA-like"/>
</dbReference>
<dbReference type="AlphaFoldDB" id="A0A419SG24"/>
<dbReference type="OrthoDB" id="3295178at2"/>
<organism evidence="3 4">
    <name type="scientific">Ammoniphilus oxalaticus</name>
    <dbReference type="NCBI Taxonomy" id="66863"/>
    <lineage>
        <taxon>Bacteria</taxon>
        <taxon>Bacillati</taxon>
        <taxon>Bacillota</taxon>
        <taxon>Bacilli</taxon>
        <taxon>Bacillales</taxon>
        <taxon>Paenibacillaceae</taxon>
        <taxon>Aneurinibacillus group</taxon>
        <taxon>Ammoniphilus</taxon>
    </lineage>
</organism>
<name>A0A419SG24_9BACL</name>
<gene>
    <name evidence="3" type="ORF">BEP19_10850</name>
</gene>
<feature type="transmembrane region" description="Helical" evidence="1">
    <location>
        <begin position="12"/>
        <end position="31"/>
    </location>
</feature>